<dbReference type="PANTHER" id="PTHR34294:SF1">
    <property type="entry name" value="TRANSCRIPTIONAL REGULATOR LSRR"/>
    <property type="match status" value="1"/>
</dbReference>
<comment type="caution">
    <text evidence="6">The sequence shown here is derived from an EMBL/GenBank/DDBJ whole genome shotgun (WGS) entry which is preliminary data.</text>
</comment>
<evidence type="ECO:0000259" key="5">
    <source>
        <dbReference type="Pfam" id="PF04198"/>
    </source>
</evidence>
<reference evidence="6 7" key="1">
    <citation type="submission" date="2020-08" db="EMBL/GenBank/DDBJ databases">
        <title>Genome public.</title>
        <authorList>
            <person name="Liu C."/>
            <person name="Sun Q."/>
        </authorList>
    </citation>
    <scope>NUCLEOTIDE SEQUENCE [LARGE SCALE GENOMIC DNA]</scope>
    <source>
        <strain evidence="6 7">New-38</strain>
    </source>
</reference>
<dbReference type="Proteomes" id="UP000660021">
    <property type="component" value="Unassembled WGS sequence"/>
</dbReference>
<dbReference type="RefSeq" id="WP_186964212.1">
    <property type="nucleotide sequence ID" value="NZ_JACOPR010000009.1"/>
</dbReference>
<protein>
    <submittedName>
        <fullName evidence="6">Transcriptional regulator</fullName>
    </submittedName>
</protein>
<name>A0ABR7HW86_9FIRM</name>
<dbReference type="EMBL" id="JACOPR010000009">
    <property type="protein sequence ID" value="MBC5731754.1"/>
    <property type="molecule type" value="Genomic_DNA"/>
</dbReference>
<organism evidence="6 7">
    <name type="scientific">Pseudoflavonifractor hominis</name>
    <dbReference type="NCBI Taxonomy" id="2763059"/>
    <lineage>
        <taxon>Bacteria</taxon>
        <taxon>Bacillati</taxon>
        <taxon>Bacillota</taxon>
        <taxon>Clostridia</taxon>
        <taxon>Eubacteriales</taxon>
        <taxon>Oscillospiraceae</taxon>
        <taxon>Pseudoflavonifractor</taxon>
    </lineage>
</organism>
<keyword evidence="2" id="KW-0805">Transcription regulation</keyword>
<dbReference type="SUPFAM" id="SSF100950">
    <property type="entry name" value="NagB/RpiA/CoA transferase-like"/>
    <property type="match status" value="1"/>
</dbReference>
<dbReference type="InterPro" id="IPR037171">
    <property type="entry name" value="NagB/RpiA_transferase-like"/>
</dbReference>
<keyword evidence="7" id="KW-1185">Reference proteome</keyword>
<sequence length="309" mass="34279">MDRNQEKLQKLAYVAQRYYLDDWKQSDIAAELGVSRPLVSRMLHEARALGVVKIIVCPPASDANSLLKQLRLSSSIRDGVLVEDGKDDDATNQLLSQGAVQLLWQLRSRHLGIGWGHLIGQLVTWLEAHPQLGSTVTDICPLVGNASIPARNYQSNENVRLIAQQLGATPHFIYLPALPDSLEEKHLLCSTEIYRQIQFQWNKMDTALVNIGNYPSSPDFASLVRYGSLLQEEHTCGRLLVYYFNADGKVIQSEQDFAIQIPLDTLKRCPNIVGVCSANTSAKALRGALKSGLLTHLVARADLVRDALD</sequence>
<evidence type="ECO:0000256" key="3">
    <source>
        <dbReference type="ARBA" id="ARBA00023125"/>
    </source>
</evidence>
<dbReference type="InterPro" id="IPR036388">
    <property type="entry name" value="WH-like_DNA-bd_sf"/>
</dbReference>
<dbReference type="Gene3D" id="1.10.10.10">
    <property type="entry name" value="Winged helix-like DNA-binding domain superfamily/Winged helix DNA-binding domain"/>
    <property type="match status" value="1"/>
</dbReference>
<evidence type="ECO:0000313" key="7">
    <source>
        <dbReference type="Proteomes" id="UP000660021"/>
    </source>
</evidence>
<gene>
    <name evidence="6" type="ORF">H8S34_13085</name>
</gene>
<dbReference type="Gene3D" id="3.40.50.1360">
    <property type="match status" value="1"/>
</dbReference>
<evidence type="ECO:0000256" key="4">
    <source>
        <dbReference type="ARBA" id="ARBA00023163"/>
    </source>
</evidence>
<dbReference type="InterPro" id="IPR013324">
    <property type="entry name" value="RNA_pol_sigma_r3/r4-like"/>
</dbReference>
<dbReference type="InterPro" id="IPR007324">
    <property type="entry name" value="Sugar-bd_dom_put"/>
</dbReference>
<keyword evidence="3" id="KW-0238">DNA-binding</keyword>
<evidence type="ECO:0000256" key="2">
    <source>
        <dbReference type="ARBA" id="ARBA00023015"/>
    </source>
</evidence>
<feature type="domain" description="Sugar-binding" evidence="5">
    <location>
        <begin position="65"/>
        <end position="299"/>
    </location>
</feature>
<evidence type="ECO:0000256" key="1">
    <source>
        <dbReference type="ARBA" id="ARBA00010466"/>
    </source>
</evidence>
<evidence type="ECO:0000313" key="6">
    <source>
        <dbReference type="EMBL" id="MBC5731754.1"/>
    </source>
</evidence>
<proteinExistence type="inferred from homology"/>
<keyword evidence="4" id="KW-0804">Transcription</keyword>
<comment type="similarity">
    <text evidence="1">Belongs to the SorC transcriptional regulatory family.</text>
</comment>
<accession>A0ABR7HW86</accession>
<dbReference type="SUPFAM" id="SSF88659">
    <property type="entry name" value="Sigma3 and sigma4 domains of RNA polymerase sigma factors"/>
    <property type="match status" value="1"/>
</dbReference>
<dbReference type="InterPro" id="IPR051054">
    <property type="entry name" value="SorC_transcr_regulators"/>
</dbReference>
<dbReference type="Pfam" id="PF04198">
    <property type="entry name" value="Sugar-bind"/>
    <property type="match status" value="1"/>
</dbReference>
<dbReference type="PANTHER" id="PTHR34294">
    <property type="entry name" value="TRANSCRIPTIONAL REGULATOR-RELATED"/>
    <property type="match status" value="1"/>
</dbReference>